<comment type="caution">
    <text evidence="2">The sequence shown here is derived from an EMBL/GenBank/DDBJ whole genome shotgun (WGS) entry which is preliminary data.</text>
</comment>
<keyword evidence="3" id="KW-1185">Reference proteome</keyword>
<evidence type="ECO:0008006" key="4">
    <source>
        <dbReference type="Google" id="ProtNLM"/>
    </source>
</evidence>
<evidence type="ECO:0000313" key="3">
    <source>
        <dbReference type="Proteomes" id="UP001057375"/>
    </source>
</evidence>
<feature type="non-terminal residue" evidence="2">
    <location>
        <position position="33"/>
    </location>
</feature>
<proteinExistence type="predicted"/>
<reference evidence="2" key="1">
    <citation type="submission" date="2022-03" db="EMBL/GenBank/DDBJ databases">
        <title>Draft genome sequence of Aduncisulcus paluster, a free-living microaerophilic Fornicata.</title>
        <authorList>
            <person name="Yuyama I."/>
            <person name="Kume K."/>
            <person name="Tamura T."/>
            <person name="Inagaki Y."/>
            <person name="Hashimoto T."/>
        </authorList>
    </citation>
    <scope>NUCLEOTIDE SEQUENCE</scope>
    <source>
        <strain evidence="2">NY0171</strain>
    </source>
</reference>
<name>A0ABQ5JXP0_9EUKA</name>
<feature type="compositionally biased region" description="Low complexity" evidence="1">
    <location>
        <begin position="21"/>
        <end position="33"/>
    </location>
</feature>
<evidence type="ECO:0000313" key="2">
    <source>
        <dbReference type="EMBL" id="GKT21422.1"/>
    </source>
</evidence>
<feature type="region of interest" description="Disordered" evidence="1">
    <location>
        <begin position="1"/>
        <end position="33"/>
    </location>
</feature>
<dbReference type="Proteomes" id="UP001057375">
    <property type="component" value="Unassembled WGS sequence"/>
</dbReference>
<sequence>MIADLQTSVSGLDHTYRDVQASSHSMAEMAEES</sequence>
<protein>
    <recommendedName>
        <fullName evidence="4">Methyl-accepting chemotaxis protein</fullName>
    </recommendedName>
</protein>
<evidence type="ECO:0000256" key="1">
    <source>
        <dbReference type="SAM" id="MobiDB-lite"/>
    </source>
</evidence>
<dbReference type="EMBL" id="BQXS01006662">
    <property type="protein sequence ID" value="GKT21422.1"/>
    <property type="molecule type" value="Genomic_DNA"/>
</dbReference>
<organism evidence="2 3">
    <name type="scientific">Aduncisulcus paluster</name>
    <dbReference type="NCBI Taxonomy" id="2918883"/>
    <lineage>
        <taxon>Eukaryota</taxon>
        <taxon>Metamonada</taxon>
        <taxon>Carpediemonas-like organisms</taxon>
        <taxon>Aduncisulcus</taxon>
    </lineage>
</organism>
<feature type="compositionally biased region" description="Polar residues" evidence="1">
    <location>
        <begin position="1"/>
        <end position="10"/>
    </location>
</feature>
<accession>A0ABQ5JXP0</accession>
<gene>
    <name evidence="2" type="ORF">ADUPG1_004458</name>
</gene>